<accession>A0A088GHH2</accession>
<keyword evidence="2" id="KW-1185">Reference proteome</keyword>
<proteinExistence type="predicted"/>
<dbReference type="EMBL" id="CP009223">
    <property type="protein sequence ID" value="AIM63110.1"/>
    <property type="molecule type" value="Genomic_DNA"/>
</dbReference>
<reference evidence="1 2" key="1">
    <citation type="journal article" date="2014" name="Genome Announc.">
        <title>Complete Genome Sequences of Fish Pathogenic Weissella ceti Strains WS74 and WS105.</title>
        <authorList>
            <person name="Figueiredo H.C."/>
            <person name="Leal C.A."/>
            <person name="Dorella F.A."/>
            <person name="Carvalho A.F."/>
            <person name="Soares S.C."/>
            <person name="Pereira F.L."/>
            <person name="Azevedo V.A."/>
        </authorList>
    </citation>
    <scope>NUCLEOTIDE SEQUENCE [LARGE SCALE GENOMIC DNA]</scope>
    <source>
        <strain evidence="1 2">WS74</strain>
    </source>
</reference>
<reference evidence="2" key="2">
    <citation type="submission" date="2014-08" db="EMBL/GenBank/DDBJ databases">
        <title>Complete genome of Weissella ceti strain WS74 isolated from diseased rainbow trout in Brazil.</title>
        <authorList>
            <person name="Figueiredo H.C.P."/>
            <person name="Leal C.A.G."/>
            <person name="Pereira F.L."/>
            <person name="Soares S.C."/>
            <person name="Dorella F.A."/>
            <person name="Carvalho A.F."/>
            <person name="Azevedo V.A.C."/>
        </authorList>
    </citation>
    <scope>NUCLEOTIDE SEQUENCE [LARGE SCALE GENOMIC DNA]</scope>
    <source>
        <strain evidence="2">WS74</strain>
    </source>
</reference>
<dbReference type="KEGG" id="wct:WS74_0858"/>
<evidence type="ECO:0000313" key="1">
    <source>
        <dbReference type="EMBL" id="AIM63110.1"/>
    </source>
</evidence>
<evidence type="ECO:0000313" key="2">
    <source>
        <dbReference type="Proteomes" id="UP000029079"/>
    </source>
</evidence>
<gene>
    <name evidence="1" type="ORF">WS74_0858</name>
</gene>
<protein>
    <submittedName>
        <fullName evidence="1">Uncharacterized protein</fullName>
    </submittedName>
</protein>
<name>A0A088GHH2_9LACO</name>
<organism evidence="1 2">
    <name type="scientific">Weissella ceti</name>
    <dbReference type="NCBI Taxonomy" id="759620"/>
    <lineage>
        <taxon>Bacteria</taxon>
        <taxon>Bacillati</taxon>
        <taxon>Bacillota</taxon>
        <taxon>Bacilli</taxon>
        <taxon>Lactobacillales</taxon>
        <taxon>Lactobacillaceae</taxon>
        <taxon>Weissella</taxon>
    </lineage>
</organism>
<sequence>MKLTIEGTEQEIKNTLQAICNSEERKKGDINFFDRQQIIDSIQSALQRRNAQT</sequence>
<dbReference type="Proteomes" id="UP000029079">
    <property type="component" value="Chromosome"/>
</dbReference>
<dbReference type="AlphaFoldDB" id="A0A088GHH2"/>